<feature type="region of interest" description="Disordered" evidence="14">
    <location>
        <begin position="306"/>
        <end position="388"/>
    </location>
</feature>
<reference evidence="15 16" key="1">
    <citation type="submission" date="2024-09" db="EMBL/GenBank/DDBJ databases">
        <title>A chromosome-level genome assembly of Gray's grenadier anchovy, Coilia grayii.</title>
        <authorList>
            <person name="Fu Z."/>
        </authorList>
    </citation>
    <scope>NUCLEOTIDE SEQUENCE [LARGE SCALE GENOMIC DNA]</scope>
    <source>
        <strain evidence="15">G4</strain>
        <tissue evidence="15">Muscle</tissue>
    </source>
</reference>
<dbReference type="Pfam" id="PF15237">
    <property type="entry name" value="PTRF_SDPR"/>
    <property type="match status" value="1"/>
</dbReference>
<evidence type="ECO:0000256" key="8">
    <source>
        <dbReference type="ARBA" id="ARBA00023015"/>
    </source>
</evidence>
<evidence type="ECO:0000256" key="11">
    <source>
        <dbReference type="ARBA" id="ARBA00023159"/>
    </source>
</evidence>
<evidence type="ECO:0000256" key="5">
    <source>
        <dbReference type="ARBA" id="ARBA00022490"/>
    </source>
</evidence>
<feature type="region of interest" description="Disordered" evidence="14">
    <location>
        <begin position="212"/>
        <end position="248"/>
    </location>
</feature>
<dbReference type="EMBL" id="JBHFQA010000015">
    <property type="protein sequence ID" value="KAL2086277.1"/>
    <property type="molecule type" value="Genomic_DNA"/>
</dbReference>
<evidence type="ECO:0000256" key="9">
    <source>
        <dbReference type="ARBA" id="ARBA00023054"/>
    </source>
</evidence>
<keyword evidence="7" id="KW-0221">Differentiation</keyword>
<dbReference type="GO" id="GO:0030154">
    <property type="term" value="P:cell differentiation"/>
    <property type="evidence" value="ECO:0007669"/>
    <property type="project" value="UniProtKB-KW"/>
</dbReference>
<sequence length="388" mass="42119">MGLENKLSAFLHVVQGQDQMQDAGMLSYPPIHESECVFCVFSILSSRSLTSILPPFCPAVTDCHRLPAKCTSRASVMAAQLGSESQGTCVLSVLALLERVSGVLEGVQSSQARMQEQQVALESQVAAMREQVTQLGTEHAQTAATVQKLLQKSRRVSAHVKEVKTRVDRQNTRVKKVETSQDELLTRNRFRVIIYQGDTELPSVAVTKTPKGAGLSAVEVEPDEYDPPGDLSSDDDYQTQEEVESASRGARFKEGLRQRVLATRQRTRDNLSKTGATLRQGGAALGGRVRGLGEKVVPAERRQRIRDGGQRLRQSIAQKAPNIRLRPPRSVAEGEEGGAEAQVAVTPPKGRKQQEVTEHQRAGPVSELGATSVPLDGKVAVETGKGED</sequence>
<dbReference type="PANTHER" id="PTHR15240:SF4">
    <property type="entry name" value="CAVEOLAE-ASSOCIATED PROTEIN 4"/>
    <property type="match status" value="1"/>
</dbReference>
<dbReference type="GO" id="GO:0007517">
    <property type="term" value="P:muscle organ development"/>
    <property type="evidence" value="ECO:0007669"/>
    <property type="project" value="UniProtKB-KW"/>
</dbReference>
<keyword evidence="4" id="KW-0217">Developmental protein</keyword>
<comment type="caution">
    <text evidence="15">The sequence shown here is derived from an EMBL/GenBank/DDBJ whole genome shotgun (WGS) entry which is preliminary data.</text>
</comment>
<accession>A0ABD1JGV7</accession>
<dbReference type="GO" id="GO:0030017">
    <property type="term" value="C:sarcomere"/>
    <property type="evidence" value="ECO:0007669"/>
    <property type="project" value="UniProtKB-SubCell"/>
</dbReference>
<evidence type="ECO:0000256" key="7">
    <source>
        <dbReference type="ARBA" id="ARBA00022782"/>
    </source>
</evidence>
<evidence type="ECO:0000313" key="16">
    <source>
        <dbReference type="Proteomes" id="UP001591681"/>
    </source>
</evidence>
<evidence type="ECO:0000256" key="4">
    <source>
        <dbReference type="ARBA" id="ARBA00022473"/>
    </source>
</evidence>
<comment type="similarity">
    <text evidence="3">Belongs to the CAVIN family.</text>
</comment>
<proteinExistence type="inferred from homology"/>
<keyword evidence="16" id="KW-1185">Reference proteome</keyword>
<dbReference type="Proteomes" id="UP001591681">
    <property type="component" value="Unassembled WGS sequence"/>
</dbReference>
<gene>
    <name evidence="15" type="ORF">ACEWY4_017336</name>
</gene>
<comment type="subcellular location">
    <subcellularLocation>
        <location evidence="1">Cytoplasm</location>
        <location evidence="1">Myofibril</location>
        <location evidence="1">Sarcomere</location>
    </subcellularLocation>
    <subcellularLocation>
        <location evidence="2">Membrane</location>
        <location evidence="2">Caveola</location>
    </subcellularLocation>
</comment>
<name>A0ABD1JGV7_9TELE</name>
<keyword evidence="10" id="KW-0472">Membrane</keyword>
<evidence type="ECO:0000313" key="15">
    <source>
        <dbReference type="EMBL" id="KAL2086277.1"/>
    </source>
</evidence>
<feature type="compositionally biased region" description="Acidic residues" evidence="14">
    <location>
        <begin position="220"/>
        <end position="244"/>
    </location>
</feature>
<keyword evidence="5" id="KW-0963">Cytoplasm</keyword>
<keyword evidence="11" id="KW-0010">Activator</keyword>
<dbReference type="GO" id="GO:0005901">
    <property type="term" value="C:caveola"/>
    <property type="evidence" value="ECO:0007669"/>
    <property type="project" value="UniProtKB-SubCell"/>
</dbReference>
<evidence type="ECO:0000256" key="13">
    <source>
        <dbReference type="ARBA" id="ARBA00030534"/>
    </source>
</evidence>
<evidence type="ECO:0000256" key="10">
    <source>
        <dbReference type="ARBA" id="ARBA00023136"/>
    </source>
</evidence>
<evidence type="ECO:0000256" key="6">
    <source>
        <dbReference type="ARBA" id="ARBA00022541"/>
    </source>
</evidence>
<organism evidence="15 16">
    <name type="scientific">Coilia grayii</name>
    <name type="common">Gray's grenadier anchovy</name>
    <dbReference type="NCBI Taxonomy" id="363190"/>
    <lineage>
        <taxon>Eukaryota</taxon>
        <taxon>Metazoa</taxon>
        <taxon>Chordata</taxon>
        <taxon>Craniata</taxon>
        <taxon>Vertebrata</taxon>
        <taxon>Euteleostomi</taxon>
        <taxon>Actinopterygii</taxon>
        <taxon>Neopterygii</taxon>
        <taxon>Teleostei</taxon>
        <taxon>Clupei</taxon>
        <taxon>Clupeiformes</taxon>
        <taxon>Clupeoidei</taxon>
        <taxon>Engraulidae</taxon>
        <taxon>Coilinae</taxon>
        <taxon>Coilia</taxon>
    </lineage>
</organism>
<evidence type="ECO:0000256" key="14">
    <source>
        <dbReference type="SAM" id="MobiDB-lite"/>
    </source>
</evidence>
<keyword evidence="9" id="KW-0175">Coiled coil</keyword>
<keyword evidence="6" id="KW-0517">Myogenesis</keyword>
<evidence type="ECO:0000256" key="3">
    <source>
        <dbReference type="ARBA" id="ARBA00008836"/>
    </source>
</evidence>
<dbReference type="AlphaFoldDB" id="A0ABD1JGV7"/>
<feature type="compositionally biased region" description="Basic and acidic residues" evidence="14">
    <location>
        <begin position="352"/>
        <end position="361"/>
    </location>
</feature>
<protein>
    <recommendedName>
        <fullName evidence="13">Muscle-restricted coiled-coil protein</fullName>
    </recommendedName>
</protein>
<dbReference type="PANTHER" id="PTHR15240">
    <property type="entry name" value="CAVIN"/>
    <property type="match status" value="1"/>
</dbReference>
<evidence type="ECO:0000256" key="2">
    <source>
        <dbReference type="ARBA" id="ARBA00004345"/>
    </source>
</evidence>
<dbReference type="InterPro" id="IPR026752">
    <property type="entry name" value="Cavin_fam"/>
</dbReference>
<evidence type="ECO:0000256" key="1">
    <source>
        <dbReference type="ARBA" id="ARBA00004204"/>
    </source>
</evidence>
<keyword evidence="12" id="KW-0804">Transcription</keyword>
<keyword evidence="8" id="KW-0805">Transcription regulation</keyword>
<evidence type="ECO:0000256" key="12">
    <source>
        <dbReference type="ARBA" id="ARBA00023163"/>
    </source>
</evidence>